<accession>A0A1F7SQD5</accession>
<dbReference type="EMBL" id="MGDI01000001">
    <property type="protein sequence ID" value="OGL55428.1"/>
    <property type="molecule type" value="Genomic_DNA"/>
</dbReference>
<dbReference type="AlphaFoldDB" id="A0A1F7SQD5"/>
<dbReference type="Proteomes" id="UP000178082">
    <property type="component" value="Unassembled WGS sequence"/>
</dbReference>
<gene>
    <name evidence="2" type="ORF">A3G31_01280</name>
</gene>
<reference evidence="2 3" key="1">
    <citation type="journal article" date="2016" name="Nat. Commun.">
        <title>Thousands of microbial genomes shed light on interconnected biogeochemical processes in an aquifer system.</title>
        <authorList>
            <person name="Anantharaman K."/>
            <person name="Brown C.T."/>
            <person name="Hug L.A."/>
            <person name="Sharon I."/>
            <person name="Castelle C.J."/>
            <person name="Probst A.J."/>
            <person name="Thomas B.C."/>
            <person name="Singh A."/>
            <person name="Wilkins M.J."/>
            <person name="Karaoz U."/>
            <person name="Brodie E.L."/>
            <person name="Williams K.H."/>
            <person name="Hubbard S.S."/>
            <person name="Banfield J.F."/>
        </authorList>
    </citation>
    <scope>NUCLEOTIDE SEQUENCE [LARGE SCALE GENOMIC DNA]</scope>
</reference>
<evidence type="ECO:0000256" key="1">
    <source>
        <dbReference type="SAM" id="MobiDB-lite"/>
    </source>
</evidence>
<protein>
    <submittedName>
        <fullName evidence="2">Uncharacterized protein</fullName>
    </submittedName>
</protein>
<name>A0A1F7SQD5_9BACT</name>
<evidence type="ECO:0000313" key="2">
    <source>
        <dbReference type="EMBL" id="OGL55428.1"/>
    </source>
</evidence>
<comment type="caution">
    <text evidence="2">The sequence shown here is derived from an EMBL/GenBank/DDBJ whole genome shotgun (WGS) entry which is preliminary data.</text>
</comment>
<proteinExistence type="predicted"/>
<feature type="region of interest" description="Disordered" evidence="1">
    <location>
        <begin position="40"/>
        <end position="66"/>
    </location>
</feature>
<sequence length="66" mass="7488">MLLLKSYFSLQFTMLLSATTSNKKFPGIIIRSCLEPNNFSPQRHLPAGRQTENTEKEIGFMSPLRG</sequence>
<evidence type="ECO:0000313" key="3">
    <source>
        <dbReference type="Proteomes" id="UP000178082"/>
    </source>
</evidence>
<dbReference type="STRING" id="1817883.A3G31_01280"/>
<organism evidence="2 3">
    <name type="scientific">Candidatus Schekmanbacteria bacterium RIFCSPLOWO2_12_FULL_38_15</name>
    <dbReference type="NCBI Taxonomy" id="1817883"/>
    <lineage>
        <taxon>Bacteria</taxon>
        <taxon>Candidatus Schekmaniibacteriota</taxon>
    </lineage>
</organism>